<gene>
    <name evidence="1" type="ORF">GOP47_0008051</name>
</gene>
<dbReference type="AlphaFoldDB" id="A0A9D4ZK30"/>
<proteinExistence type="predicted"/>
<comment type="caution">
    <text evidence="1">The sequence shown here is derived from an EMBL/GenBank/DDBJ whole genome shotgun (WGS) entry which is preliminary data.</text>
</comment>
<dbReference type="EMBL" id="JABFUD020000008">
    <property type="protein sequence ID" value="KAI5075986.1"/>
    <property type="molecule type" value="Genomic_DNA"/>
</dbReference>
<evidence type="ECO:0000313" key="2">
    <source>
        <dbReference type="Proteomes" id="UP000886520"/>
    </source>
</evidence>
<keyword evidence="2" id="KW-1185">Reference proteome</keyword>
<sequence length="64" mass="7370">MAKQKVALDSVVEECKFLGTQLKDCTSQLEVYRRENACKDEEIAHLKEFTPDMHAQEAINSENR</sequence>
<accession>A0A9D4ZK30</accession>
<dbReference type="Proteomes" id="UP000886520">
    <property type="component" value="Chromosome 8"/>
</dbReference>
<reference evidence="1" key="1">
    <citation type="submission" date="2021-01" db="EMBL/GenBank/DDBJ databases">
        <title>Adiantum capillus-veneris genome.</title>
        <authorList>
            <person name="Fang Y."/>
            <person name="Liao Q."/>
        </authorList>
    </citation>
    <scope>NUCLEOTIDE SEQUENCE</scope>
    <source>
        <strain evidence="1">H3</strain>
        <tissue evidence="1">Leaf</tissue>
    </source>
</reference>
<protein>
    <submittedName>
        <fullName evidence="1">Uncharacterized protein</fullName>
    </submittedName>
</protein>
<name>A0A9D4ZK30_ADICA</name>
<evidence type="ECO:0000313" key="1">
    <source>
        <dbReference type="EMBL" id="KAI5075986.1"/>
    </source>
</evidence>
<organism evidence="1 2">
    <name type="scientific">Adiantum capillus-veneris</name>
    <name type="common">Maidenhair fern</name>
    <dbReference type="NCBI Taxonomy" id="13818"/>
    <lineage>
        <taxon>Eukaryota</taxon>
        <taxon>Viridiplantae</taxon>
        <taxon>Streptophyta</taxon>
        <taxon>Embryophyta</taxon>
        <taxon>Tracheophyta</taxon>
        <taxon>Polypodiopsida</taxon>
        <taxon>Polypodiidae</taxon>
        <taxon>Polypodiales</taxon>
        <taxon>Pteridineae</taxon>
        <taxon>Pteridaceae</taxon>
        <taxon>Vittarioideae</taxon>
        <taxon>Adiantum</taxon>
    </lineage>
</organism>